<sequence length="213" mass="23905">MARLPKISLAGEPPASGGSNNLHRRSVYIEELGEPDRIFPGNGPDSVEILAFRRDFSLIDPAGGGFVLLTNGMSDRRLAVPSNAGEDIKRRAELMWYVREPETNILSNLRWLAEYPFIDDTWLGFGHRIAMPWPPVSGSEFRTFLFLTPIIAPDKRIAEGLTIDNDDVAILCVHLISGMELDFIKTKGLDAFLDILDEHDYPHVFKPERKSCV</sequence>
<dbReference type="AlphaFoldDB" id="A0AB36R8D9"/>
<keyword evidence="4" id="KW-1185">Reference proteome</keyword>
<protein>
    <submittedName>
        <fullName evidence="3">Suppressor of fused protein (SUFU)</fullName>
    </submittedName>
</protein>
<dbReference type="InterPro" id="IPR020941">
    <property type="entry name" value="SUFU-like_domain"/>
</dbReference>
<feature type="region of interest" description="Disordered" evidence="1">
    <location>
        <begin position="1"/>
        <end position="21"/>
    </location>
</feature>
<evidence type="ECO:0000259" key="2">
    <source>
        <dbReference type="Pfam" id="PF05076"/>
    </source>
</evidence>
<name>A0AB36R8D9_9HYPH</name>
<comment type="caution">
    <text evidence="3">The sequence shown here is derived from an EMBL/GenBank/DDBJ whole genome shotgun (WGS) entry which is preliminary data.</text>
</comment>
<gene>
    <name evidence="3" type="ORF">CIT25_16840</name>
</gene>
<dbReference type="Pfam" id="PF05076">
    <property type="entry name" value="SUFU"/>
    <property type="match status" value="1"/>
</dbReference>
<reference evidence="4" key="1">
    <citation type="submission" date="2017-08" db="EMBL/GenBank/DDBJ databases">
        <title>Mesorhizobium wenxinae sp. nov., a novel rhizobial species isolated from root nodules of chickpea (Cicer arietinum L.).</title>
        <authorList>
            <person name="Zhang J."/>
        </authorList>
    </citation>
    <scope>NUCLEOTIDE SEQUENCE [LARGE SCALE GENOMIC DNA]</scope>
    <source>
        <strain evidence="4">USDA 3392</strain>
    </source>
</reference>
<feature type="domain" description="Suppressor of fused-like" evidence="2">
    <location>
        <begin position="45"/>
        <end position="210"/>
    </location>
</feature>
<evidence type="ECO:0000313" key="3">
    <source>
        <dbReference type="EMBL" id="PAQ01010.1"/>
    </source>
</evidence>
<evidence type="ECO:0000313" key="4">
    <source>
        <dbReference type="Proteomes" id="UP000216215"/>
    </source>
</evidence>
<proteinExistence type="predicted"/>
<evidence type="ECO:0000256" key="1">
    <source>
        <dbReference type="SAM" id="MobiDB-lite"/>
    </source>
</evidence>
<accession>A0AB36R8D9</accession>
<dbReference type="EMBL" id="NPKI01000018">
    <property type="protein sequence ID" value="PAQ01010.1"/>
    <property type="molecule type" value="Genomic_DNA"/>
</dbReference>
<dbReference type="Proteomes" id="UP000216215">
    <property type="component" value="Unassembled WGS sequence"/>
</dbReference>
<organism evidence="3 4">
    <name type="scientific">Mesorhizobium mediterraneum</name>
    <dbReference type="NCBI Taxonomy" id="43617"/>
    <lineage>
        <taxon>Bacteria</taxon>
        <taxon>Pseudomonadati</taxon>
        <taxon>Pseudomonadota</taxon>
        <taxon>Alphaproteobacteria</taxon>
        <taxon>Hyphomicrobiales</taxon>
        <taxon>Phyllobacteriaceae</taxon>
        <taxon>Mesorhizobium</taxon>
    </lineage>
</organism>